<comment type="caution">
    <text evidence="6">The sequence shown here is derived from an EMBL/GenBank/DDBJ whole genome shotgun (WGS) entry which is preliminary data.</text>
</comment>
<keyword evidence="3" id="KW-0804">Transcription</keyword>
<dbReference type="PRINTS" id="PR00455">
    <property type="entry name" value="HTHTETR"/>
</dbReference>
<dbReference type="Gene3D" id="1.10.357.10">
    <property type="entry name" value="Tetracycline Repressor, domain 2"/>
    <property type="match status" value="1"/>
</dbReference>
<accession>A0A2U1CNH5</accession>
<keyword evidence="7" id="KW-1185">Reference proteome</keyword>
<proteinExistence type="predicted"/>
<organism evidence="6 7">
    <name type="scientific">Pusillimonas noertemannii</name>
    <dbReference type="NCBI Taxonomy" id="305977"/>
    <lineage>
        <taxon>Bacteria</taxon>
        <taxon>Pseudomonadati</taxon>
        <taxon>Pseudomonadota</taxon>
        <taxon>Betaproteobacteria</taxon>
        <taxon>Burkholderiales</taxon>
        <taxon>Alcaligenaceae</taxon>
        <taxon>Pusillimonas</taxon>
    </lineage>
</organism>
<evidence type="ECO:0000256" key="2">
    <source>
        <dbReference type="ARBA" id="ARBA00023125"/>
    </source>
</evidence>
<dbReference type="Gene3D" id="1.10.10.60">
    <property type="entry name" value="Homeodomain-like"/>
    <property type="match status" value="1"/>
</dbReference>
<dbReference type="Proteomes" id="UP000246145">
    <property type="component" value="Unassembled WGS sequence"/>
</dbReference>
<dbReference type="OrthoDB" id="9798857at2"/>
<dbReference type="STRING" id="1231391.GCA_000308195_02096"/>
<evidence type="ECO:0000313" key="6">
    <source>
        <dbReference type="EMBL" id="PVY62558.1"/>
    </source>
</evidence>
<keyword evidence="1" id="KW-0805">Transcription regulation</keyword>
<reference evidence="6 7" key="1">
    <citation type="submission" date="2018-04" db="EMBL/GenBank/DDBJ databases">
        <title>Genomic Encyclopedia of Type Strains, Phase IV (KMG-IV): sequencing the most valuable type-strain genomes for metagenomic binning, comparative biology and taxonomic classification.</title>
        <authorList>
            <person name="Goeker M."/>
        </authorList>
    </citation>
    <scope>NUCLEOTIDE SEQUENCE [LARGE SCALE GENOMIC DNA]</scope>
    <source>
        <strain evidence="6 7">DSM 10065</strain>
    </source>
</reference>
<dbReference type="GO" id="GO:0003677">
    <property type="term" value="F:DNA binding"/>
    <property type="evidence" value="ECO:0007669"/>
    <property type="project" value="UniProtKB-UniRule"/>
</dbReference>
<protein>
    <submittedName>
        <fullName evidence="6">TetR family transcriptional regulator</fullName>
    </submittedName>
</protein>
<dbReference type="PANTHER" id="PTHR47506:SF7">
    <property type="entry name" value="TRANSCRIPTIONAL REGULATORY PROTEIN"/>
    <property type="match status" value="1"/>
</dbReference>
<dbReference type="EMBL" id="QEKO01000002">
    <property type="protein sequence ID" value="PVY62558.1"/>
    <property type="molecule type" value="Genomic_DNA"/>
</dbReference>
<dbReference type="Pfam" id="PF00440">
    <property type="entry name" value="TetR_N"/>
    <property type="match status" value="1"/>
</dbReference>
<evidence type="ECO:0000256" key="1">
    <source>
        <dbReference type="ARBA" id="ARBA00023015"/>
    </source>
</evidence>
<dbReference type="SUPFAM" id="SSF46689">
    <property type="entry name" value="Homeodomain-like"/>
    <property type="match status" value="1"/>
</dbReference>
<dbReference type="PROSITE" id="PS50977">
    <property type="entry name" value="HTH_TETR_2"/>
    <property type="match status" value="1"/>
</dbReference>
<sequence length="200" mass="22026">MGRVSREQAQLNRQRVVESACRLFRMYGVENVSIADIMSEAGLTPGGFYKQFESKEALMDEAFAMAFKQASEAWAAITKSSESGDSLQALTALVQHYFKKRPPEQYCPMLVFSSLVGNSPTDSTTAQVYRQGVEELFGRFHAEAARASKRKQKQEPPLSEAEILLLFAAMIGTGFLERTVGRSALVGQMQSAVLEALAKS</sequence>
<evidence type="ECO:0000256" key="3">
    <source>
        <dbReference type="ARBA" id="ARBA00023163"/>
    </source>
</evidence>
<feature type="domain" description="HTH tetR-type" evidence="5">
    <location>
        <begin position="10"/>
        <end position="70"/>
    </location>
</feature>
<dbReference type="RefSeq" id="WP_116518425.1">
    <property type="nucleotide sequence ID" value="NZ_JACCEX010000002.1"/>
</dbReference>
<dbReference type="InterPro" id="IPR001647">
    <property type="entry name" value="HTH_TetR"/>
</dbReference>
<dbReference type="InterPro" id="IPR009057">
    <property type="entry name" value="Homeodomain-like_sf"/>
</dbReference>
<gene>
    <name evidence="6" type="ORF">C7440_2052</name>
</gene>
<evidence type="ECO:0000256" key="4">
    <source>
        <dbReference type="PROSITE-ProRule" id="PRU00335"/>
    </source>
</evidence>
<dbReference type="PANTHER" id="PTHR47506">
    <property type="entry name" value="TRANSCRIPTIONAL REGULATORY PROTEIN"/>
    <property type="match status" value="1"/>
</dbReference>
<keyword evidence="2 4" id="KW-0238">DNA-binding</keyword>
<evidence type="ECO:0000313" key="7">
    <source>
        <dbReference type="Proteomes" id="UP000246145"/>
    </source>
</evidence>
<feature type="DNA-binding region" description="H-T-H motif" evidence="4">
    <location>
        <begin position="33"/>
        <end position="52"/>
    </location>
</feature>
<dbReference type="AlphaFoldDB" id="A0A2U1CNH5"/>
<name>A0A2U1CNH5_9BURK</name>
<evidence type="ECO:0000259" key="5">
    <source>
        <dbReference type="PROSITE" id="PS50977"/>
    </source>
</evidence>